<comment type="caution">
    <text evidence="6">The sequence shown here is derived from an EMBL/GenBank/DDBJ whole genome shotgun (WGS) entry which is preliminary data.</text>
</comment>
<dbReference type="Gene3D" id="3.40.1370.10">
    <property type="match status" value="1"/>
</dbReference>
<evidence type="ECO:0000256" key="2">
    <source>
        <dbReference type="ARBA" id="ARBA00022980"/>
    </source>
</evidence>
<organism evidence="6 7">
    <name type="scientific">Clavelina lepadiformis</name>
    <name type="common">Light-bulb sea squirt</name>
    <name type="synonym">Ascidia lepadiformis</name>
    <dbReference type="NCBI Taxonomy" id="159417"/>
    <lineage>
        <taxon>Eukaryota</taxon>
        <taxon>Metazoa</taxon>
        <taxon>Chordata</taxon>
        <taxon>Tunicata</taxon>
        <taxon>Ascidiacea</taxon>
        <taxon>Aplousobranchia</taxon>
        <taxon>Clavelinidae</taxon>
        <taxon>Clavelina</taxon>
    </lineage>
</organism>
<comment type="similarity">
    <text evidence="1">Belongs to the universal ribosomal protein uL4 family.</text>
</comment>
<evidence type="ECO:0000256" key="4">
    <source>
        <dbReference type="ARBA" id="ARBA00040565"/>
    </source>
</evidence>
<reference evidence="6 7" key="1">
    <citation type="submission" date="2024-02" db="EMBL/GenBank/DDBJ databases">
        <authorList>
            <person name="Daric V."/>
            <person name="Darras S."/>
        </authorList>
    </citation>
    <scope>NUCLEOTIDE SEQUENCE [LARGE SCALE GENOMIC DNA]</scope>
</reference>
<proteinExistence type="inferred from homology"/>
<evidence type="ECO:0000256" key="3">
    <source>
        <dbReference type="ARBA" id="ARBA00023274"/>
    </source>
</evidence>
<dbReference type="InterPro" id="IPR023574">
    <property type="entry name" value="Ribosomal_uL4_dom_sf"/>
</dbReference>
<dbReference type="SUPFAM" id="SSF52166">
    <property type="entry name" value="Ribosomal protein L4"/>
    <property type="match status" value="1"/>
</dbReference>
<feature type="region of interest" description="Disordered" evidence="5">
    <location>
        <begin position="145"/>
        <end position="173"/>
    </location>
</feature>
<keyword evidence="7" id="KW-1185">Reference proteome</keyword>
<dbReference type="EMBL" id="CAWYQH010000096">
    <property type="protein sequence ID" value="CAK8683149.1"/>
    <property type="molecule type" value="Genomic_DNA"/>
</dbReference>
<keyword evidence="2" id="KW-0689">Ribosomal protein</keyword>
<protein>
    <recommendedName>
        <fullName evidence="4">Large ribosomal subunit protein uL4m</fullName>
    </recommendedName>
</protein>
<dbReference type="InterPro" id="IPR013005">
    <property type="entry name" value="Ribosomal_uL4-like"/>
</dbReference>
<evidence type="ECO:0000313" key="7">
    <source>
        <dbReference type="Proteomes" id="UP001642483"/>
    </source>
</evidence>
<dbReference type="PANTHER" id="PTHR10746">
    <property type="entry name" value="50S RIBOSOMAL PROTEIN L4"/>
    <property type="match status" value="1"/>
</dbReference>
<dbReference type="Pfam" id="PF00573">
    <property type="entry name" value="Ribosomal_L4"/>
    <property type="match status" value="1"/>
</dbReference>
<keyword evidence="3" id="KW-0687">Ribonucleoprotein</keyword>
<gene>
    <name evidence="6" type="ORF">CVLEPA_LOCUS14251</name>
</gene>
<dbReference type="PANTHER" id="PTHR10746:SF6">
    <property type="entry name" value="LARGE RIBOSOMAL SUBUNIT PROTEIN UL4M"/>
    <property type="match status" value="1"/>
</dbReference>
<dbReference type="InterPro" id="IPR002136">
    <property type="entry name" value="Ribosomal_uL4"/>
</dbReference>
<name>A0ABP0FX79_CLALP</name>
<evidence type="ECO:0000256" key="5">
    <source>
        <dbReference type="SAM" id="MobiDB-lite"/>
    </source>
</evidence>
<evidence type="ECO:0000313" key="6">
    <source>
        <dbReference type="EMBL" id="CAK8683149.1"/>
    </source>
</evidence>
<sequence length="344" mass="39256">MAVRKMNFGKIARISGALTRSLKRFQHGSEVVTASNQSLPPNLVLYGISKEQFEPESQQEEVKSPGPETPIIRKCNGEISKNKSPITVWVDSFKNVEQQRQVSAQLHPLIFGAHPRMDILHEVMRWQQRYRDVNYTWSRTRAELGRGKQKPWPQKGTGRVRQGSRAGPGWKMGGIAHGPRGPVSLYYKPADDVILKGLTIALTVKLVQDDLIVVDDVEIPEADTNFFNDVINSRNLSENSLLFMHAENDFPQNLSEIVSNSRTLSLMPASALNVWSMLKHDKLILPLSMLDDLETKILWHMNRYPWLGKPHNFYKDMPGKKGLKFEQEQYLAEQQRESDENVSQ</sequence>
<evidence type="ECO:0000256" key="1">
    <source>
        <dbReference type="ARBA" id="ARBA00010528"/>
    </source>
</evidence>
<dbReference type="Proteomes" id="UP001642483">
    <property type="component" value="Unassembled WGS sequence"/>
</dbReference>
<accession>A0ABP0FX79</accession>